<proteinExistence type="predicted"/>
<dbReference type="CDD" id="cd07821">
    <property type="entry name" value="PYR_PYL_RCAR_like"/>
    <property type="match status" value="1"/>
</dbReference>
<dbReference type="SUPFAM" id="SSF55961">
    <property type="entry name" value="Bet v1-like"/>
    <property type="match status" value="1"/>
</dbReference>
<dbReference type="InterPro" id="IPR023393">
    <property type="entry name" value="START-like_dom_sf"/>
</dbReference>
<feature type="compositionally biased region" description="Gly residues" evidence="1">
    <location>
        <begin position="163"/>
        <end position="174"/>
    </location>
</feature>
<evidence type="ECO:0000313" key="3">
    <source>
        <dbReference type="Proteomes" id="UP000772196"/>
    </source>
</evidence>
<dbReference type="Proteomes" id="UP000772196">
    <property type="component" value="Unassembled WGS sequence"/>
</dbReference>
<feature type="compositionally biased region" description="Low complexity" evidence="1">
    <location>
        <begin position="148"/>
        <end position="162"/>
    </location>
</feature>
<protein>
    <submittedName>
        <fullName evidence="2">SRPBCC family protein</fullName>
    </submittedName>
</protein>
<dbReference type="Pfam" id="PF10604">
    <property type="entry name" value="Polyketide_cyc2"/>
    <property type="match status" value="1"/>
</dbReference>
<organism evidence="2 3">
    <name type="scientific">Streptomyces physcomitrii</name>
    <dbReference type="NCBI Taxonomy" id="2724184"/>
    <lineage>
        <taxon>Bacteria</taxon>
        <taxon>Bacillati</taxon>
        <taxon>Actinomycetota</taxon>
        <taxon>Actinomycetes</taxon>
        <taxon>Kitasatosporales</taxon>
        <taxon>Streptomycetaceae</taxon>
        <taxon>Streptomyces</taxon>
    </lineage>
</organism>
<comment type="caution">
    <text evidence="2">The sequence shown here is derived from an EMBL/GenBank/DDBJ whole genome shotgun (WGS) entry which is preliminary data.</text>
</comment>
<evidence type="ECO:0000256" key="1">
    <source>
        <dbReference type="SAM" id="MobiDB-lite"/>
    </source>
</evidence>
<feature type="region of interest" description="Disordered" evidence="1">
    <location>
        <begin position="148"/>
        <end position="174"/>
    </location>
</feature>
<dbReference type="EMBL" id="JAAWWP010000005">
    <property type="protein sequence ID" value="NKI41749.1"/>
    <property type="molecule type" value="Genomic_DNA"/>
</dbReference>
<gene>
    <name evidence="2" type="ORF">HFV08_10955</name>
</gene>
<sequence length="174" mass="18412">METMTAERVIAAPADEVFQWLATTGNYTRSPLVLRARLARPGEGAPYGVGAVRLHTWLVGWFRERVTAYHPPHDFDYVVERCFPPARHGGGRLTFAEVPGGTRVVWTTTAQVRLPFGALLTRHLVKPLLVRVFGRILDAADAALTGGAAGTGDAARPGSAARPGGGTGGGGTRG</sequence>
<dbReference type="InterPro" id="IPR019587">
    <property type="entry name" value="Polyketide_cyclase/dehydratase"/>
</dbReference>
<dbReference type="Gene3D" id="3.30.530.20">
    <property type="match status" value="1"/>
</dbReference>
<accession>A0ABX1H3A7</accession>
<reference evidence="2 3" key="1">
    <citation type="submission" date="2020-04" db="EMBL/GenBank/DDBJ databases">
        <title>Phylogenetic Diversity and Antibacterial Activity against Ralstonia solanacearum of Endophytic Actinomycete Isolated from Moss.</title>
        <authorList>
            <person name="Zhuang X."/>
        </authorList>
    </citation>
    <scope>NUCLEOTIDE SEQUENCE [LARGE SCALE GENOMIC DNA]</scope>
    <source>
        <strain evidence="2 3">LD120</strain>
    </source>
</reference>
<keyword evidence="3" id="KW-1185">Reference proteome</keyword>
<name>A0ABX1H3A7_9ACTN</name>
<evidence type="ECO:0000313" key="2">
    <source>
        <dbReference type="EMBL" id="NKI41749.1"/>
    </source>
</evidence>
<dbReference type="RefSeq" id="WP_168538287.1">
    <property type="nucleotide sequence ID" value="NZ_JAAWWP010000005.1"/>
</dbReference>